<comment type="caution">
    <text evidence="4">The sequence shown here is derived from an EMBL/GenBank/DDBJ whole genome shotgun (WGS) entry which is preliminary data.</text>
</comment>
<keyword evidence="2" id="KW-0479">Metal-binding</keyword>
<name>A0AAV8ZF48_9CUCU</name>
<dbReference type="GO" id="GO:0046872">
    <property type="term" value="F:metal ion binding"/>
    <property type="evidence" value="ECO:0007669"/>
    <property type="project" value="UniProtKB-KW"/>
</dbReference>
<comment type="cofactor">
    <cofactor evidence="1">
        <name>a divalent metal cation</name>
        <dbReference type="ChEBI" id="CHEBI:60240"/>
    </cofactor>
</comment>
<evidence type="ECO:0000313" key="5">
    <source>
        <dbReference type="Proteomes" id="UP001162156"/>
    </source>
</evidence>
<organism evidence="4 5">
    <name type="scientific">Rhamnusium bicolor</name>
    <dbReference type="NCBI Taxonomy" id="1586634"/>
    <lineage>
        <taxon>Eukaryota</taxon>
        <taxon>Metazoa</taxon>
        <taxon>Ecdysozoa</taxon>
        <taxon>Arthropoda</taxon>
        <taxon>Hexapoda</taxon>
        <taxon>Insecta</taxon>
        <taxon>Pterygota</taxon>
        <taxon>Neoptera</taxon>
        <taxon>Endopterygota</taxon>
        <taxon>Coleoptera</taxon>
        <taxon>Polyphaga</taxon>
        <taxon>Cucujiformia</taxon>
        <taxon>Chrysomeloidea</taxon>
        <taxon>Cerambycidae</taxon>
        <taxon>Lepturinae</taxon>
        <taxon>Rhagiini</taxon>
        <taxon>Rhamnusium</taxon>
    </lineage>
</organism>
<accession>A0AAV8ZF48</accession>
<dbReference type="AlphaFoldDB" id="A0AAV8ZF48"/>
<gene>
    <name evidence="4" type="ORF">NQ314_005657</name>
</gene>
<keyword evidence="5" id="KW-1185">Reference proteome</keyword>
<dbReference type="Pfam" id="PF13359">
    <property type="entry name" value="DDE_Tnp_4"/>
    <property type="match status" value="1"/>
</dbReference>
<protein>
    <recommendedName>
        <fullName evidence="3">DDE Tnp4 domain-containing protein</fullName>
    </recommendedName>
</protein>
<evidence type="ECO:0000256" key="1">
    <source>
        <dbReference type="ARBA" id="ARBA00001968"/>
    </source>
</evidence>
<dbReference type="InterPro" id="IPR027806">
    <property type="entry name" value="HARBI1_dom"/>
</dbReference>
<evidence type="ECO:0000313" key="4">
    <source>
        <dbReference type="EMBL" id="KAJ8962940.1"/>
    </source>
</evidence>
<dbReference type="Proteomes" id="UP001162156">
    <property type="component" value="Unassembled WGS sequence"/>
</dbReference>
<proteinExistence type="predicted"/>
<evidence type="ECO:0000256" key="2">
    <source>
        <dbReference type="ARBA" id="ARBA00022723"/>
    </source>
</evidence>
<feature type="domain" description="DDE Tnp4" evidence="3">
    <location>
        <begin position="7"/>
        <end position="67"/>
    </location>
</feature>
<evidence type="ECO:0000259" key="3">
    <source>
        <dbReference type="Pfam" id="PF13359"/>
    </source>
</evidence>
<sequence length="121" mass="14277">MLIPVLNALLDTAEERYTRRHCQVRNRIERLFGVLKACWRCLRKDRILHYQPEPASIIIYTCAILHNLLLDRYVNKIIRVPLPDIEMNEELLNNGNGMRIGIQDVDGRSMRDLIINTYFNI</sequence>
<reference evidence="4" key="1">
    <citation type="journal article" date="2023" name="Insect Mol. Biol.">
        <title>Genome sequencing provides insights into the evolution of gene families encoding plant cell wall-degrading enzymes in longhorned beetles.</title>
        <authorList>
            <person name="Shin N.R."/>
            <person name="Okamura Y."/>
            <person name="Kirsch R."/>
            <person name="Pauchet Y."/>
        </authorList>
    </citation>
    <scope>NUCLEOTIDE SEQUENCE</scope>
    <source>
        <strain evidence="4">RBIC_L_NR</strain>
    </source>
</reference>
<dbReference type="EMBL" id="JANEYF010001578">
    <property type="protein sequence ID" value="KAJ8962940.1"/>
    <property type="molecule type" value="Genomic_DNA"/>
</dbReference>